<feature type="transmembrane region" description="Helical" evidence="6">
    <location>
        <begin position="436"/>
        <end position="459"/>
    </location>
</feature>
<dbReference type="OrthoDB" id="5982228at2759"/>
<feature type="transmembrane region" description="Helical" evidence="6">
    <location>
        <begin position="107"/>
        <end position="130"/>
    </location>
</feature>
<dbReference type="InterPro" id="IPR050598">
    <property type="entry name" value="AminoAcid_Transporter"/>
</dbReference>
<evidence type="ECO:0000256" key="4">
    <source>
        <dbReference type="ARBA" id="ARBA00023136"/>
    </source>
</evidence>
<feature type="transmembrane region" description="Helical" evidence="6">
    <location>
        <begin position="356"/>
        <end position="389"/>
    </location>
</feature>
<evidence type="ECO:0000256" key="2">
    <source>
        <dbReference type="ARBA" id="ARBA00022692"/>
    </source>
</evidence>
<organism evidence="7 8">
    <name type="scientific">Calocera cornea HHB12733</name>
    <dbReference type="NCBI Taxonomy" id="1353952"/>
    <lineage>
        <taxon>Eukaryota</taxon>
        <taxon>Fungi</taxon>
        <taxon>Dikarya</taxon>
        <taxon>Basidiomycota</taxon>
        <taxon>Agaricomycotina</taxon>
        <taxon>Dacrymycetes</taxon>
        <taxon>Dacrymycetales</taxon>
        <taxon>Dacrymycetaceae</taxon>
        <taxon>Calocera</taxon>
    </lineage>
</organism>
<dbReference type="GO" id="GO:0016020">
    <property type="term" value="C:membrane"/>
    <property type="evidence" value="ECO:0007669"/>
    <property type="project" value="UniProtKB-SubCell"/>
</dbReference>
<dbReference type="STRING" id="1353952.A0A165H7L5"/>
<feature type="transmembrane region" description="Helical" evidence="6">
    <location>
        <begin position="82"/>
        <end position="101"/>
    </location>
</feature>
<feature type="compositionally biased region" description="Polar residues" evidence="5">
    <location>
        <begin position="17"/>
        <end position="27"/>
    </location>
</feature>
<keyword evidence="4 6" id="KW-0472">Membrane</keyword>
<evidence type="ECO:0000256" key="3">
    <source>
        <dbReference type="ARBA" id="ARBA00022989"/>
    </source>
</evidence>
<feature type="region of interest" description="Disordered" evidence="5">
    <location>
        <begin position="1"/>
        <end position="28"/>
    </location>
</feature>
<dbReference type="FunFam" id="1.20.1740.10:FF:000042">
    <property type="entry name" value="Similar to amino acid transporter"/>
    <property type="match status" value="1"/>
</dbReference>
<comment type="subcellular location">
    <subcellularLocation>
        <location evidence="1">Membrane</location>
        <topology evidence="1">Multi-pass membrane protein</topology>
    </subcellularLocation>
</comment>
<sequence length="584" mass="62818">MSYQPLPSPAHGDPDSASATPRSSTESLRALEFSDGVPPIRAGRGRGFSISSVATFDFQNNLLPLSLTELDEEKEVVGERTIGLFNAIALVVSLQIGSGIFSSPGVVFANTGSVGASLLVWLLSGILAWTGASSFAELGAMIPLNGGAQAYLAYAYNPVVSFLFSWTAISVLKPGGNAIIALIFGEYMNRLLYGQTRPDSAPDAIPMWAIKLTATIAVALVSLVCVISPKSGTGAALVFTMMKVRFAIAILGIVQLARGKASPSLFTNIFEGTNPNPSSWAIAAYSGLWAFDGWDQTNYVAGEMKNAERNLPRAIHMSMLTVVILFLWSNISYFIVLDKATVGRTNTIALDFGSVLFGRVGGIVFSVMVALSCFGALNGSFFTSARLIYVAGKEKFIPSLFGKLHRTRKTPVNAMILQAVLTCGFIWIGGGFRSLINFYSVAGWSFYGLTVMGLIVLRVKEPHLERPYKTWIITPLTFCAVALFLLSMPVIAAPLEALAAVGFILLGLPVYFITQRRNERIQEASSAFSRIKGASASAPPSQLKLMGIDATDTITSCFSRGSAKERPRTVTSTTEERVEMIERR</sequence>
<dbReference type="AlphaFoldDB" id="A0A165H7L5"/>
<dbReference type="InParanoid" id="A0A165H7L5"/>
<keyword evidence="3 6" id="KW-1133">Transmembrane helix</keyword>
<feature type="transmembrane region" description="Helical" evidence="6">
    <location>
        <begin position="471"/>
        <end position="491"/>
    </location>
</feature>
<proteinExistence type="predicted"/>
<evidence type="ECO:0000256" key="1">
    <source>
        <dbReference type="ARBA" id="ARBA00004141"/>
    </source>
</evidence>
<evidence type="ECO:0000256" key="5">
    <source>
        <dbReference type="SAM" id="MobiDB-lite"/>
    </source>
</evidence>
<dbReference type="GO" id="GO:0015179">
    <property type="term" value="F:L-amino acid transmembrane transporter activity"/>
    <property type="evidence" value="ECO:0007669"/>
    <property type="project" value="TreeGrafter"/>
</dbReference>
<evidence type="ECO:0000313" key="7">
    <source>
        <dbReference type="EMBL" id="KZT58955.1"/>
    </source>
</evidence>
<feature type="transmembrane region" description="Helical" evidence="6">
    <location>
        <begin position="410"/>
        <end position="430"/>
    </location>
</feature>
<gene>
    <name evidence="7" type="ORF">CALCODRAFT_431662</name>
</gene>
<feature type="transmembrane region" description="Helical" evidence="6">
    <location>
        <begin position="497"/>
        <end position="514"/>
    </location>
</feature>
<accession>A0A165H7L5</accession>
<evidence type="ECO:0000256" key="6">
    <source>
        <dbReference type="SAM" id="Phobius"/>
    </source>
</evidence>
<dbReference type="Pfam" id="PF13520">
    <property type="entry name" value="AA_permease_2"/>
    <property type="match status" value="1"/>
</dbReference>
<dbReference type="EMBL" id="KV423945">
    <property type="protein sequence ID" value="KZT58955.1"/>
    <property type="molecule type" value="Genomic_DNA"/>
</dbReference>
<feature type="compositionally biased region" description="Basic and acidic residues" evidence="5">
    <location>
        <begin position="562"/>
        <end position="584"/>
    </location>
</feature>
<dbReference type="Gene3D" id="1.20.1740.10">
    <property type="entry name" value="Amino acid/polyamine transporter I"/>
    <property type="match status" value="1"/>
</dbReference>
<feature type="transmembrane region" description="Helical" evidence="6">
    <location>
        <begin position="205"/>
        <end position="229"/>
    </location>
</feature>
<name>A0A165H7L5_9BASI</name>
<keyword evidence="8" id="KW-1185">Reference proteome</keyword>
<reference evidence="7 8" key="1">
    <citation type="journal article" date="2016" name="Mol. Biol. Evol.">
        <title>Comparative Genomics of Early-Diverging Mushroom-Forming Fungi Provides Insights into the Origins of Lignocellulose Decay Capabilities.</title>
        <authorList>
            <person name="Nagy L.G."/>
            <person name="Riley R."/>
            <person name="Tritt A."/>
            <person name="Adam C."/>
            <person name="Daum C."/>
            <person name="Floudas D."/>
            <person name="Sun H."/>
            <person name="Yadav J.S."/>
            <person name="Pangilinan J."/>
            <person name="Larsson K.H."/>
            <person name="Matsuura K."/>
            <person name="Barry K."/>
            <person name="Labutti K."/>
            <person name="Kuo R."/>
            <person name="Ohm R.A."/>
            <person name="Bhattacharya S.S."/>
            <person name="Shirouzu T."/>
            <person name="Yoshinaga Y."/>
            <person name="Martin F.M."/>
            <person name="Grigoriev I.V."/>
            <person name="Hibbett D.S."/>
        </authorList>
    </citation>
    <scope>NUCLEOTIDE SEQUENCE [LARGE SCALE GENOMIC DNA]</scope>
    <source>
        <strain evidence="7 8">HHB12733</strain>
    </source>
</reference>
<feature type="transmembrane region" description="Helical" evidence="6">
    <location>
        <begin position="314"/>
        <end position="336"/>
    </location>
</feature>
<dbReference type="Proteomes" id="UP000076842">
    <property type="component" value="Unassembled WGS sequence"/>
</dbReference>
<dbReference type="PANTHER" id="PTHR11785:SF512">
    <property type="entry name" value="SOBREMESA, ISOFORM B"/>
    <property type="match status" value="1"/>
</dbReference>
<protein>
    <submittedName>
        <fullName evidence="7">Amino acid transporter</fullName>
    </submittedName>
</protein>
<dbReference type="PANTHER" id="PTHR11785">
    <property type="entry name" value="AMINO ACID TRANSPORTER"/>
    <property type="match status" value="1"/>
</dbReference>
<feature type="region of interest" description="Disordered" evidence="5">
    <location>
        <begin position="560"/>
        <end position="584"/>
    </location>
</feature>
<evidence type="ECO:0000313" key="8">
    <source>
        <dbReference type="Proteomes" id="UP000076842"/>
    </source>
</evidence>
<feature type="transmembrane region" description="Helical" evidence="6">
    <location>
        <begin position="235"/>
        <end position="257"/>
    </location>
</feature>
<keyword evidence="2 6" id="KW-0812">Transmembrane</keyword>
<dbReference type="InterPro" id="IPR002293">
    <property type="entry name" value="AA/rel_permease1"/>
</dbReference>